<dbReference type="OrthoDB" id="5966500at2759"/>
<gene>
    <name evidence="2" type="ORF">H1R20_g14224</name>
</gene>
<keyword evidence="3" id="KW-1185">Reference proteome</keyword>
<evidence type="ECO:0000313" key="2">
    <source>
        <dbReference type="EMBL" id="KAJ2922873.1"/>
    </source>
</evidence>
<dbReference type="InterPro" id="IPR011009">
    <property type="entry name" value="Kinase-like_dom_sf"/>
</dbReference>
<reference evidence="2" key="1">
    <citation type="submission" date="2022-06" db="EMBL/GenBank/DDBJ databases">
        <title>Genome Sequence of Candolleomyces eurysporus.</title>
        <authorList>
            <person name="Buettner E."/>
        </authorList>
    </citation>
    <scope>NUCLEOTIDE SEQUENCE</scope>
    <source>
        <strain evidence="2">VTCC 930004</strain>
    </source>
</reference>
<dbReference type="GO" id="GO:0005524">
    <property type="term" value="F:ATP binding"/>
    <property type="evidence" value="ECO:0007669"/>
    <property type="project" value="InterPro"/>
</dbReference>
<comment type="caution">
    <text evidence="2">The sequence shown here is derived from an EMBL/GenBank/DDBJ whole genome shotgun (WGS) entry which is preliminary data.</text>
</comment>
<dbReference type="EMBL" id="JANBPK010001474">
    <property type="protein sequence ID" value="KAJ2922873.1"/>
    <property type="molecule type" value="Genomic_DNA"/>
</dbReference>
<organism evidence="2 3">
    <name type="scientific">Candolleomyces eurysporus</name>
    <dbReference type="NCBI Taxonomy" id="2828524"/>
    <lineage>
        <taxon>Eukaryota</taxon>
        <taxon>Fungi</taxon>
        <taxon>Dikarya</taxon>
        <taxon>Basidiomycota</taxon>
        <taxon>Agaricomycotina</taxon>
        <taxon>Agaricomycetes</taxon>
        <taxon>Agaricomycetidae</taxon>
        <taxon>Agaricales</taxon>
        <taxon>Agaricineae</taxon>
        <taxon>Psathyrellaceae</taxon>
        <taxon>Candolleomyces</taxon>
    </lineage>
</organism>
<dbReference type="AlphaFoldDB" id="A0A9W8IZJ6"/>
<evidence type="ECO:0000259" key="1">
    <source>
        <dbReference type="PROSITE" id="PS50011"/>
    </source>
</evidence>
<evidence type="ECO:0000313" key="3">
    <source>
        <dbReference type="Proteomes" id="UP001140091"/>
    </source>
</evidence>
<feature type="non-terminal residue" evidence="2">
    <location>
        <position position="103"/>
    </location>
</feature>
<sequence>MYAFGCLAYEILTGLLPYAELSTRSRSSFQVHMIISTQVVKHGRRPQKPAVDSPAYLCYGLTDSIWDMMETCWEREIRRRPSADDLSKLPFLVDVLDDRSVHE</sequence>
<dbReference type="Gene3D" id="1.10.510.10">
    <property type="entry name" value="Transferase(Phosphotransferase) domain 1"/>
    <property type="match status" value="1"/>
</dbReference>
<protein>
    <recommendedName>
        <fullName evidence="1">Protein kinase domain-containing protein</fullName>
    </recommendedName>
</protein>
<dbReference type="Proteomes" id="UP001140091">
    <property type="component" value="Unassembled WGS sequence"/>
</dbReference>
<dbReference type="PROSITE" id="PS50011">
    <property type="entry name" value="PROTEIN_KINASE_DOM"/>
    <property type="match status" value="1"/>
</dbReference>
<dbReference type="GO" id="GO:0004672">
    <property type="term" value="F:protein kinase activity"/>
    <property type="evidence" value="ECO:0007669"/>
    <property type="project" value="InterPro"/>
</dbReference>
<name>A0A9W8IZJ6_9AGAR</name>
<dbReference type="SUPFAM" id="SSF56112">
    <property type="entry name" value="Protein kinase-like (PK-like)"/>
    <property type="match status" value="1"/>
</dbReference>
<accession>A0A9W8IZJ6</accession>
<proteinExistence type="predicted"/>
<dbReference type="InterPro" id="IPR000719">
    <property type="entry name" value="Prot_kinase_dom"/>
</dbReference>
<feature type="domain" description="Protein kinase" evidence="1">
    <location>
        <begin position="1"/>
        <end position="92"/>
    </location>
</feature>